<organism evidence="1 2">
    <name type="scientific">Avena sativa</name>
    <name type="common">Oat</name>
    <dbReference type="NCBI Taxonomy" id="4498"/>
    <lineage>
        <taxon>Eukaryota</taxon>
        <taxon>Viridiplantae</taxon>
        <taxon>Streptophyta</taxon>
        <taxon>Embryophyta</taxon>
        <taxon>Tracheophyta</taxon>
        <taxon>Spermatophyta</taxon>
        <taxon>Magnoliopsida</taxon>
        <taxon>Liliopsida</taxon>
        <taxon>Poales</taxon>
        <taxon>Poaceae</taxon>
        <taxon>BOP clade</taxon>
        <taxon>Pooideae</taxon>
        <taxon>Poodae</taxon>
        <taxon>Poeae</taxon>
        <taxon>Poeae Chloroplast Group 1 (Aveneae type)</taxon>
        <taxon>Aveninae</taxon>
        <taxon>Avena</taxon>
    </lineage>
</organism>
<protein>
    <submittedName>
        <fullName evidence="1">Uncharacterized protein</fullName>
    </submittedName>
</protein>
<evidence type="ECO:0000313" key="1">
    <source>
        <dbReference type="EnsemblPlants" id="AVESA.00010b.r2.4CG1300470.1.CDS.1"/>
    </source>
</evidence>
<dbReference type="Proteomes" id="UP001732700">
    <property type="component" value="Chromosome 4C"/>
</dbReference>
<accession>A0ACD5WY46</accession>
<sequence>MFIVELGLERDRDRIWERSPWMVSKFAVVLEKFDFRSRPSDLKFEILLIWVRVLDLPYNKLNEIWGEKIAGKVGNFVKLDSNKNGLISAQYLRARVFIKVKEPLMRWVGLDSKRLNKTFWYAIQYEFLPYFCFSCGLLGHSDTRCPTPSERDVNGNLPWGPSLRAPNDKRKKAGFLVVDEGYDDFSYYYDQEYAENEHTENDLGATASSDKHQPFCPYHGGGRGRGGFQGTRGGKPVQVYHRLNMSPVVATGADATDNRDKDLAMVDPSVSGNKRDEAEHREKKEGCLLTPRRHALFITQAHRHRLGSSRAEDNELQKFELSGAWELRGSLRASRYCEATRPCSAVCDGNED</sequence>
<keyword evidence="2" id="KW-1185">Reference proteome</keyword>
<evidence type="ECO:0000313" key="2">
    <source>
        <dbReference type="Proteomes" id="UP001732700"/>
    </source>
</evidence>
<reference evidence="1" key="1">
    <citation type="submission" date="2021-05" db="EMBL/GenBank/DDBJ databases">
        <authorList>
            <person name="Scholz U."/>
            <person name="Mascher M."/>
            <person name="Fiebig A."/>
        </authorList>
    </citation>
    <scope>NUCLEOTIDE SEQUENCE [LARGE SCALE GENOMIC DNA]</scope>
</reference>
<name>A0ACD5WY46_AVESA</name>
<dbReference type="EnsemblPlants" id="AVESA.00010b.r2.4CG1300470.1">
    <property type="protein sequence ID" value="AVESA.00010b.r2.4CG1300470.1.CDS.1"/>
    <property type="gene ID" value="AVESA.00010b.r2.4CG1300470"/>
</dbReference>
<proteinExistence type="predicted"/>
<reference evidence="1" key="2">
    <citation type="submission" date="2025-09" db="UniProtKB">
        <authorList>
            <consortium name="EnsemblPlants"/>
        </authorList>
    </citation>
    <scope>IDENTIFICATION</scope>
</reference>